<evidence type="ECO:0000313" key="3">
    <source>
        <dbReference type="Proteomes" id="UP000327013"/>
    </source>
</evidence>
<reference evidence="2 3" key="1">
    <citation type="submission" date="2019-06" db="EMBL/GenBank/DDBJ databases">
        <title>A chromosomal-level reference genome of Carpinus fangiana (Coryloideae, Betulaceae).</title>
        <authorList>
            <person name="Yang X."/>
            <person name="Wang Z."/>
            <person name="Zhang L."/>
            <person name="Hao G."/>
            <person name="Liu J."/>
            <person name="Yang Y."/>
        </authorList>
    </citation>
    <scope>NUCLEOTIDE SEQUENCE [LARGE SCALE GENOMIC DNA]</scope>
    <source>
        <strain evidence="2">Cfa_2016G</strain>
        <tissue evidence="2">Leaf</tissue>
    </source>
</reference>
<keyword evidence="3" id="KW-1185">Reference proteome</keyword>
<organism evidence="2 3">
    <name type="scientific">Carpinus fangiana</name>
    <dbReference type="NCBI Taxonomy" id="176857"/>
    <lineage>
        <taxon>Eukaryota</taxon>
        <taxon>Viridiplantae</taxon>
        <taxon>Streptophyta</taxon>
        <taxon>Embryophyta</taxon>
        <taxon>Tracheophyta</taxon>
        <taxon>Spermatophyta</taxon>
        <taxon>Magnoliopsida</taxon>
        <taxon>eudicotyledons</taxon>
        <taxon>Gunneridae</taxon>
        <taxon>Pentapetalae</taxon>
        <taxon>rosids</taxon>
        <taxon>fabids</taxon>
        <taxon>Fagales</taxon>
        <taxon>Betulaceae</taxon>
        <taxon>Carpinus</taxon>
    </lineage>
</organism>
<proteinExistence type="predicted"/>
<protein>
    <submittedName>
        <fullName evidence="2">Uncharacterized protein</fullName>
    </submittedName>
</protein>
<sequence>MANLAASHQPSQPLSFFTSPSIGDVSQAIPGDSKRTGTEARYSAFLNARESRKGKPFNRLGSVSVPIFGGLSDGPFLFSISDSSLEVLEQHTLEQEDASPYATTSTGNVESYRKEIEKLNKWSKEKGSPSQAPVPK</sequence>
<dbReference type="Proteomes" id="UP000327013">
    <property type="component" value="Chromosome 8"/>
</dbReference>
<dbReference type="AlphaFoldDB" id="A0A5N6RUS7"/>
<accession>A0A5N6RUS7</accession>
<evidence type="ECO:0000313" key="2">
    <source>
        <dbReference type="EMBL" id="KAE8124963.1"/>
    </source>
</evidence>
<evidence type="ECO:0000256" key="1">
    <source>
        <dbReference type="SAM" id="MobiDB-lite"/>
    </source>
</evidence>
<name>A0A5N6RUS7_9ROSI</name>
<feature type="region of interest" description="Disordered" evidence="1">
    <location>
        <begin position="1"/>
        <end position="20"/>
    </location>
</feature>
<dbReference type="EMBL" id="CM017328">
    <property type="protein sequence ID" value="KAE8124963.1"/>
    <property type="molecule type" value="Genomic_DNA"/>
</dbReference>
<gene>
    <name evidence="2" type="ORF">FH972_019802</name>
</gene>